<comment type="caution">
    <text evidence="2">The sequence shown here is derived from an EMBL/GenBank/DDBJ whole genome shotgun (WGS) entry which is preliminary data.</text>
</comment>
<accession>A0AAV3TBX0</accession>
<gene>
    <name evidence="2" type="ORF">GCM10009020_28520</name>
</gene>
<keyword evidence="1" id="KW-0175">Coiled coil</keyword>
<dbReference type="RefSeq" id="WP_343774728.1">
    <property type="nucleotide sequence ID" value="NZ_BAAADV010000007.1"/>
</dbReference>
<evidence type="ECO:0000313" key="2">
    <source>
        <dbReference type="EMBL" id="GAA0678497.1"/>
    </source>
</evidence>
<proteinExistence type="predicted"/>
<dbReference type="Proteomes" id="UP001500420">
    <property type="component" value="Unassembled WGS sequence"/>
</dbReference>
<evidence type="ECO:0000313" key="3">
    <source>
        <dbReference type="Proteomes" id="UP001500420"/>
    </source>
</evidence>
<dbReference type="Pfam" id="PF11213">
    <property type="entry name" value="DUF3006"/>
    <property type="match status" value="1"/>
</dbReference>
<keyword evidence="3" id="KW-1185">Reference proteome</keyword>
<dbReference type="EMBL" id="BAAADV010000007">
    <property type="protein sequence ID" value="GAA0678497.1"/>
    <property type="molecule type" value="Genomic_DNA"/>
</dbReference>
<dbReference type="InterPro" id="IPR021377">
    <property type="entry name" value="DUF3006"/>
</dbReference>
<evidence type="ECO:0000256" key="1">
    <source>
        <dbReference type="SAM" id="Coils"/>
    </source>
</evidence>
<protein>
    <submittedName>
        <fullName evidence="2">Uncharacterized protein</fullName>
    </submittedName>
</protein>
<sequence>MTILARREFVATIVTLAGTALPFGIGGSDDDQDAGPDDRLDDADAELTGVVDRIERDLAVVLLEREEETVAQRLVQLDRLPASARDDGAVLSVRLSDGDIERLRHDAAATRRRREAARERLNELAEDAS</sequence>
<name>A0AAV3TBX0_9EURY</name>
<organism evidence="2 3">
    <name type="scientific">Natronoarchaeum mannanilyticum</name>
    <dbReference type="NCBI Taxonomy" id="926360"/>
    <lineage>
        <taxon>Archaea</taxon>
        <taxon>Methanobacteriati</taxon>
        <taxon>Methanobacteriota</taxon>
        <taxon>Stenosarchaea group</taxon>
        <taxon>Halobacteria</taxon>
        <taxon>Halobacteriales</taxon>
        <taxon>Natronoarchaeaceae</taxon>
    </lineage>
</organism>
<feature type="coiled-coil region" evidence="1">
    <location>
        <begin position="100"/>
        <end position="127"/>
    </location>
</feature>
<dbReference type="AlphaFoldDB" id="A0AAV3TBX0"/>
<reference evidence="2 3" key="1">
    <citation type="journal article" date="2019" name="Int. J. Syst. Evol. Microbiol.">
        <title>The Global Catalogue of Microorganisms (GCM) 10K type strain sequencing project: providing services to taxonomists for standard genome sequencing and annotation.</title>
        <authorList>
            <consortium name="The Broad Institute Genomics Platform"/>
            <consortium name="The Broad Institute Genome Sequencing Center for Infectious Disease"/>
            <person name="Wu L."/>
            <person name="Ma J."/>
        </authorList>
    </citation>
    <scope>NUCLEOTIDE SEQUENCE [LARGE SCALE GENOMIC DNA]</scope>
    <source>
        <strain evidence="2 3">JCM 16328</strain>
    </source>
</reference>